<dbReference type="RefSeq" id="XP_020892699.1">
    <property type="nucleotide sequence ID" value="XM_021037040.1"/>
</dbReference>
<dbReference type="PRINTS" id="PR00237">
    <property type="entry name" value="GPCRRHODOPSN"/>
</dbReference>
<name>A0A913WQS6_EXADI</name>
<evidence type="ECO:0000256" key="5">
    <source>
        <dbReference type="ARBA" id="ARBA00023136"/>
    </source>
</evidence>
<dbReference type="GO" id="GO:0005886">
    <property type="term" value="C:plasma membrane"/>
    <property type="evidence" value="ECO:0007669"/>
    <property type="project" value="UniProtKB-SubCell"/>
</dbReference>
<keyword evidence="4 7" id="KW-1133">Transmembrane helix</keyword>
<accession>A0A913WQS6</accession>
<feature type="transmembrane region" description="Helical" evidence="7">
    <location>
        <begin position="66"/>
        <end position="87"/>
    </location>
</feature>
<evidence type="ECO:0000256" key="6">
    <source>
        <dbReference type="RuleBase" id="RU000688"/>
    </source>
</evidence>
<keyword evidence="6" id="KW-0675">Receptor</keyword>
<dbReference type="Pfam" id="PF00001">
    <property type="entry name" value="7tm_1"/>
    <property type="match status" value="1"/>
</dbReference>
<evidence type="ECO:0000256" key="7">
    <source>
        <dbReference type="SAM" id="Phobius"/>
    </source>
</evidence>
<evidence type="ECO:0000256" key="1">
    <source>
        <dbReference type="ARBA" id="ARBA00004651"/>
    </source>
</evidence>
<feature type="transmembrane region" description="Helical" evidence="7">
    <location>
        <begin position="267"/>
        <end position="287"/>
    </location>
</feature>
<dbReference type="SMART" id="SM01381">
    <property type="entry name" value="7TM_GPCR_Srsx"/>
    <property type="match status" value="1"/>
</dbReference>
<comment type="subcellular location">
    <subcellularLocation>
        <location evidence="1">Cell membrane</location>
        <topology evidence="1">Multi-pass membrane protein</topology>
    </subcellularLocation>
</comment>
<keyword evidence="3 6" id="KW-0812">Transmembrane</keyword>
<dbReference type="InterPro" id="IPR000276">
    <property type="entry name" value="GPCR_Rhodpsn"/>
</dbReference>
<keyword evidence="2" id="KW-1003">Cell membrane</keyword>
<dbReference type="KEGG" id="epa:110231960"/>
<evidence type="ECO:0000256" key="2">
    <source>
        <dbReference type="ARBA" id="ARBA00022475"/>
    </source>
</evidence>
<dbReference type="PROSITE" id="PS00237">
    <property type="entry name" value="G_PROTEIN_RECEP_F1_1"/>
    <property type="match status" value="1"/>
</dbReference>
<sequence length="305" mass="34991">MDPNWTSLCPPMQTYFLNIPRDVSYDYYLLVVTSLSIFLSLIATLSNSIVVFTLLKTPSLRTPSNFLIVGLAVSDFSTGVVVLPSFISYKVSEHARDVHVFCPTGMLYVATGTALSMISFLTLSTITADRFLAVQLHLRYKQYVTTKRYAFLLFLYWGFCIFIVVCRFRFFNSYTLMTGIVLLSLFLAMDAFFILKVSKVVHRHSVQIQAQHQQSTEQPLDMARFKKTVNVMYYIIGAFVLCYMPLLAALVVLFINSDFSLEIRGWFTIAELFLLSNAAVNPVIYCFRIKEIRDAFKKLLPKRRH</sequence>
<reference evidence="9" key="1">
    <citation type="submission" date="2022-11" db="UniProtKB">
        <authorList>
            <consortium name="EnsemblMetazoa"/>
        </authorList>
    </citation>
    <scope>IDENTIFICATION</scope>
</reference>
<keyword evidence="5 7" id="KW-0472">Membrane</keyword>
<dbReference type="AlphaFoldDB" id="A0A913WQS6"/>
<dbReference type="EnsemblMetazoa" id="XM_021037040.1">
    <property type="protein sequence ID" value="XP_020892699.1"/>
    <property type="gene ID" value="LOC110231960"/>
</dbReference>
<feature type="transmembrane region" description="Helical" evidence="7">
    <location>
        <begin position="107"/>
        <end position="128"/>
    </location>
</feature>
<protein>
    <recommendedName>
        <fullName evidence="8">G-protein coupled receptors family 1 profile domain-containing protein</fullName>
    </recommendedName>
</protein>
<feature type="transmembrane region" description="Helical" evidence="7">
    <location>
        <begin position="27"/>
        <end position="54"/>
    </location>
</feature>
<dbReference type="Gene3D" id="1.20.1070.10">
    <property type="entry name" value="Rhodopsin 7-helix transmembrane proteins"/>
    <property type="match status" value="1"/>
</dbReference>
<evidence type="ECO:0000313" key="9">
    <source>
        <dbReference type="EnsemblMetazoa" id="XP_020892699.1"/>
    </source>
</evidence>
<feature type="transmembrane region" description="Helical" evidence="7">
    <location>
        <begin position="176"/>
        <end position="195"/>
    </location>
</feature>
<evidence type="ECO:0000256" key="4">
    <source>
        <dbReference type="ARBA" id="ARBA00022989"/>
    </source>
</evidence>
<dbReference type="OrthoDB" id="5983114at2759"/>
<feature type="transmembrane region" description="Helical" evidence="7">
    <location>
        <begin position="149"/>
        <end position="170"/>
    </location>
</feature>
<feature type="domain" description="G-protein coupled receptors family 1 profile" evidence="8">
    <location>
        <begin position="46"/>
        <end position="285"/>
    </location>
</feature>
<comment type="similarity">
    <text evidence="6">Belongs to the G-protein coupled receptor 1 family.</text>
</comment>
<dbReference type="GO" id="GO:0004930">
    <property type="term" value="F:G protein-coupled receptor activity"/>
    <property type="evidence" value="ECO:0007669"/>
    <property type="project" value="UniProtKB-KW"/>
</dbReference>
<keyword evidence="10" id="KW-1185">Reference proteome</keyword>
<evidence type="ECO:0000259" key="8">
    <source>
        <dbReference type="PROSITE" id="PS50262"/>
    </source>
</evidence>
<keyword evidence="6" id="KW-0807">Transducer</keyword>
<organism evidence="9 10">
    <name type="scientific">Exaiptasia diaphana</name>
    <name type="common">Tropical sea anemone</name>
    <name type="synonym">Aiptasia pulchella</name>
    <dbReference type="NCBI Taxonomy" id="2652724"/>
    <lineage>
        <taxon>Eukaryota</taxon>
        <taxon>Metazoa</taxon>
        <taxon>Cnidaria</taxon>
        <taxon>Anthozoa</taxon>
        <taxon>Hexacorallia</taxon>
        <taxon>Actiniaria</taxon>
        <taxon>Aiptasiidae</taxon>
        <taxon>Exaiptasia</taxon>
    </lineage>
</organism>
<dbReference type="SUPFAM" id="SSF81321">
    <property type="entry name" value="Family A G protein-coupled receptor-like"/>
    <property type="match status" value="1"/>
</dbReference>
<evidence type="ECO:0000313" key="10">
    <source>
        <dbReference type="Proteomes" id="UP000887567"/>
    </source>
</evidence>
<dbReference type="PROSITE" id="PS50262">
    <property type="entry name" value="G_PROTEIN_RECEP_F1_2"/>
    <property type="match status" value="1"/>
</dbReference>
<keyword evidence="6" id="KW-0297">G-protein coupled receptor</keyword>
<proteinExistence type="inferred from homology"/>
<dbReference type="OMA" id="CFRIKEI"/>
<dbReference type="GeneID" id="110231960"/>
<dbReference type="Proteomes" id="UP000887567">
    <property type="component" value="Unplaced"/>
</dbReference>
<evidence type="ECO:0000256" key="3">
    <source>
        <dbReference type="ARBA" id="ARBA00022692"/>
    </source>
</evidence>
<dbReference type="InterPro" id="IPR017452">
    <property type="entry name" value="GPCR_Rhodpsn_7TM"/>
</dbReference>
<feature type="transmembrane region" description="Helical" evidence="7">
    <location>
        <begin position="231"/>
        <end position="255"/>
    </location>
</feature>
<dbReference type="PANTHER" id="PTHR22750">
    <property type="entry name" value="G-PROTEIN COUPLED RECEPTOR"/>
    <property type="match status" value="1"/>
</dbReference>